<sequence>MIKACSSIPKDSNHFQNQYELIKEKYVRDKYLIATACFQLATQICDRSIDTSRLIEYFSELVRMDSKLTTIIL</sequence>
<dbReference type="Proteomes" id="UP000663868">
    <property type="component" value="Unassembled WGS sequence"/>
</dbReference>
<accession>A0A820F4Y9</accession>
<reference evidence="1" key="1">
    <citation type="submission" date="2021-02" db="EMBL/GenBank/DDBJ databases">
        <authorList>
            <person name="Nowell W R."/>
        </authorList>
    </citation>
    <scope>NUCLEOTIDE SEQUENCE</scope>
</reference>
<feature type="non-terminal residue" evidence="1">
    <location>
        <position position="1"/>
    </location>
</feature>
<feature type="non-terminal residue" evidence="1">
    <location>
        <position position="73"/>
    </location>
</feature>
<protein>
    <submittedName>
        <fullName evidence="1">Uncharacterized protein</fullName>
    </submittedName>
</protein>
<gene>
    <name evidence="1" type="ORF">KXQ929_LOCUS43224</name>
</gene>
<organism evidence="1 2">
    <name type="scientific">Adineta steineri</name>
    <dbReference type="NCBI Taxonomy" id="433720"/>
    <lineage>
        <taxon>Eukaryota</taxon>
        <taxon>Metazoa</taxon>
        <taxon>Spiralia</taxon>
        <taxon>Gnathifera</taxon>
        <taxon>Rotifera</taxon>
        <taxon>Eurotatoria</taxon>
        <taxon>Bdelloidea</taxon>
        <taxon>Adinetida</taxon>
        <taxon>Adinetidae</taxon>
        <taxon>Adineta</taxon>
    </lineage>
</organism>
<dbReference type="AlphaFoldDB" id="A0A820F4Y9"/>
<name>A0A820F4Y9_9BILA</name>
<evidence type="ECO:0000313" key="2">
    <source>
        <dbReference type="Proteomes" id="UP000663868"/>
    </source>
</evidence>
<evidence type="ECO:0000313" key="1">
    <source>
        <dbReference type="EMBL" id="CAF4258805.1"/>
    </source>
</evidence>
<dbReference type="EMBL" id="CAJOBB010011303">
    <property type="protein sequence ID" value="CAF4258805.1"/>
    <property type="molecule type" value="Genomic_DNA"/>
</dbReference>
<proteinExistence type="predicted"/>
<comment type="caution">
    <text evidence="1">The sequence shown here is derived from an EMBL/GenBank/DDBJ whole genome shotgun (WGS) entry which is preliminary data.</text>
</comment>